<name>A0A248LKB1_9NEIS</name>
<dbReference type="PANTHER" id="PTHR43139:SF52">
    <property type="entry name" value="SI:DKEY-122A22.2"/>
    <property type="match status" value="1"/>
</dbReference>
<gene>
    <name evidence="2" type="ORF">LHGZ1_2356</name>
</gene>
<organism evidence="2 3">
    <name type="scientific">Laribacter hongkongensis</name>
    <dbReference type="NCBI Taxonomy" id="168471"/>
    <lineage>
        <taxon>Bacteria</taxon>
        <taxon>Pseudomonadati</taxon>
        <taxon>Pseudomonadota</taxon>
        <taxon>Betaproteobacteria</taxon>
        <taxon>Neisseriales</taxon>
        <taxon>Aquaspirillaceae</taxon>
        <taxon>Laribacter</taxon>
    </lineage>
</organism>
<dbReference type="EMBL" id="CP022115">
    <property type="protein sequence ID" value="ASJ25187.1"/>
    <property type="molecule type" value="Genomic_DNA"/>
</dbReference>
<evidence type="ECO:0000313" key="3">
    <source>
        <dbReference type="Proteomes" id="UP000197424"/>
    </source>
</evidence>
<dbReference type="SUPFAM" id="SSF53474">
    <property type="entry name" value="alpha/beta-Hydrolases"/>
    <property type="match status" value="1"/>
</dbReference>
<dbReference type="PRINTS" id="PR00111">
    <property type="entry name" value="ABHYDROLASE"/>
</dbReference>
<evidence type="ECO:0000313" key="2">
    <source>
        <dbReference type="EMBL" id="ASJ25187.1"/>
    </source>
</evidence>
<sequence length="314" mass="34274">MSVSRIWRLVLASWLVLMLAACSPTRLHALWGATEARWHGFEPAELALPDGRLAYREGGSGPAVLLIHGFGANGLASWKAPMLDLVRDHRVLVPDLLWFGDSVSGRTPSLDAQADALQALLAARGIRQVELVGISYGGFVAVELARRLPQVVSRLVIVNSPGPVYTPADLQALLQRADAASPAALFVPQDTAGMRRLVRMVSSKTDDVPDWILDDVRETYLAGREPALYRLMDDLLVNMDGYLPRYTGMSWPDTRLVWSEGDRVFPLALGERLAQRLGVPLIRVPAAGHNLPVDRPEQAVTALRKALGDNLQGS</sequence>
<accession>A0A248LKB1</accession>
<dbReference type="InterPro" id="IPR029058">
    <property type="entry name" value="AB_hydrolase_fold"/>
</dbReference>
<keyword evidence="2" id="KW-0378">Hydrolase</keyword>
<proteinExistence type="predicted"/>
<evidence type="ECO:0000259" key="1">
    <source>
        <dbReference type="Pfam" id="PF00561"/>
    </source>
</evidence>
<dbReference type="OMA" id="AHKKLWF"/>
<dbReference type="PROSITE" id="PS51257">
    <property type="entry name" value="PROKAR_LIPOPROTEIN"/>
    <property type="match status" value="1"/>
</dbReference>
<dbReference type="Pfam" id="PF00561">
    <property type="entry name" value="Abhydrolase_1"/>
    <property type="match status" value="1"/>
</dbReference>
<protein>
    <submittedName>
        <fullName evidence="2">Alpha/beta hydrolase fold protein</fullName>
    </submittedName>
</protein>
<dbReference type="Proteomes" id="UP000197424">
    <property type="component" value="Chromosome"/>
</dbReference>
<dbReference type="GO" id="GO:0016787">
    <property type="term" value="F:hydrolase activity"/>
    <property type="evidence" value="ECO:0007669"/>
    <property type="project" value="UniProtKB-KW"/>
</dbReference>
<dbReference type="Gene3D" id="3.40.50.1820">
    <property type="entry name" value="alpha/beta hydrolase"/>
    <property type="match status" value="1"/>
</dbReference>
<reference evidence="3" key="1">
    <citation type="submission" date="2017-06" db="EMBL/GenBank/DDBJ databases">
        <title>Whole genome sequence of Laribacter hongkongensis LHGZ1.</title>
        <authorList>
            <person name="Chen D."/>
            <person name="Wu H."/>
            <person name="Chen J."/>
        </authorList>
    </citation>
    <scope>NUCLEOTIDE SEQUENCE [LARGE SCALE GENOMIC DNA]</scope>
    <source>
        <strain evidence="3">LHGZ1</strain>
    </source>
</reference>
<dbReference type="InterPro" id="IPR000073">
    <property type="entry name" value="AB_hydrolase_1"/>
</dbReference>
<dbReference type="InterPro" id="IPR052370">
    <property type="entry name" value="Meta-cleavage_hydrolase"/>
</dbReference>
<dbReference type="AlphaFoldDB" id="A0A248LKB1"/>
<dbReference type="RefSeq" id="WP_012697755.1">
    <property type="nucleotide sequence ID" value="NZ_CP022115.1"/>
</dbReference>
<feature type="domain" description="AB hydrolase-1" evidence="1">
    <location>
        <begin position="62"/>
        <end position="295"/>
    </location>
</feature>
<dbReference type="PANTHER" id="PTHR43139">
    <property type="entry name" value="SI:DKEY-122A22.2"/>
    <property type="match status" value="1"/>
</dbReference>